<dbReference type="EMBL" id="FNWT01000009">
    <property type="protein sequence ID" value="SEH64437.1"/>
    <property type="molecule type" value="Genomic_DNA"/>
</dbReference>
<dbReference type="EMBL" id="FOGP01000008">
    <property type="protein sequence ID" value="SER68639.1"/>
    <property type="molecule type" value="Genomic_DNA"/>
</dbReference>
<evidence type="ECO:0000313" key="4">
    <source>
        <dbReference type="EMBL" id="SER68639.1"/>
    </source>
</evidence>
<feature type="compositionally biased region" description="Polar residues" evidence="1">
    <location>
        <begin position="470"/>
        <end position="494"/>
    </location>
</feature>
<dbReference type="RefSeq" id="WP_143327770.1">
    <property type="nucleotide sequence ID" value="NZ_FNWT01000009.1"/>
</dbReference>
<evidence type="ECO:0000313" key="3">
    <source>
        <dbReference type="EMBL" id="SEH64437.1"/>
    </source>
</evidence>
<keyword evidence="2" id="KW-1133">Transmembrane helix</keyword>
<reference evidence="5 6" key="2">
    <citation type="submission" date="2016-10" db="EMBL/GenBank/DDBJ databases">
        <authorList>
            <person name="Varghese N."/>
            <person name="Submissions S."/>
        </authorList>
    </citation>
    <scope>NUCLEOTIDE SEQUENCE [LARGE SCALE GENOMIC DNA]</scope>
    <source>
        <strain evidence="5">KHGC19</strain>
        <strain evidence="3 6">WCP15</strain>
    </source>
</reference>
<feature type="transmembrane region" description="Helical" evidence="2">
    <location>
        <begin position="602"/>
        <end position="623"/>
    </location>
</feature>
<evidence type="ECO:0000313" key="6">
    <source>
        <dbReference type="Proteomes" id="UP000199135"/>
    </source>
</evidence>
<gene>
    <name evidence="4" type="ORF">SAMN05216446_1724</name>
    <name evidence="3" type="ORF">SAMN05216447_1092</name>
</gene>
<reference evidence="4" key="1">
    <citation type="submission" date="2016-10" db="EMBL/GenBank/DDBJ databases">
        <authorList>
            <person name="de Groot N.N."/>
        </authorList>
    </citation>
    <scope>NUCLEOTIDE SEQUENCE [LARGE SCALE GENOMIC DNA]</scope>
    <source>
        <strain evidence="4">KHGC19</strain>
    </source>
</reference>
<feature type="region of interest" description="Disordered" evidence="1">
    <location>
        <begin position="463"/>
        <end position="569"/>
    </location>
</feature>
<sequence>MFFDPTTLLGISTQCGDATPLHRKGHPLVTRMACVAVVAGALSLATALFAAPTMSYANEPPGDSIAGDQIASNYPAVVDYDRIALDTSEDYSARPTVSDGSSIGADLYVVTDTGSSSAGESDTEALSDENPLAYSCQSEIDATQVSSCANLIPSSDSDLNNSALDPSYVITYVKCDPNGNLLNGPDDMDSVQKSAPIGTTVNIRDVDPDFMNHFDGYVFASRTSAGYASTDSVTVTGSGFDRMRLLFVPGFYSYVISVVDDDGSFYDGGAVNYRSNVTWDSIVAFEENGVNSDTFNTTYKPKPGYKVGKFFYKLERNMDNSLSTDFLCPDSMKFGDIVNELRKELRKTGEFFNADAPLQLYGTFVMRNDYQVEFDVSGLSAGDNGQPNNRVGVSWDSRDLSPVYDALVAAPVNEVVWTYRSGSGKMLAVSDDTSFADVYTSWYGDDASYGSVTLKAVYASEFSSDDGQENPGQHQDQTGSNETGGQESSDNQNVAEDGGGQSVPPASGSSSGTNLFSPSQADLSSEVGVGDNAASNSNSSILIDKAGSKSSNATRTDSSIFEPASSPDAAALAAAEEPTAIEPPAPAVVGDSNVSQSASGDIFNPLAPVGVVLVASAFGVYALRRKRLVD</sequence>
<accession>A0A1H9R9B7</accession>
<evidence type="ECO:0000256" key="1">
    <source>
        <dbReference type="SAM" id="MobiDB-lite"/>
    </source>
</evidence>
<dbReference type="Proteomes" id="UP000199128">
    <property type="component" value="Unassembled WGS sequence"/>
</dbReference>
<keyword evidence="2" id="KW-0472">Membrane</keyword>
<evidence type="ECO:0000313" key="5">
    <source>
        <dbReference type="Proteomes" id="UP000199128"/>
    </source>
</evidence>
<evidence type="ECO:0000256" key="2">
    <source>
        <dbReference type="SAM" id="Phobius"/>
    </source>
</evidence>
<proteinExistence type="predicted"/>
<keyword evidence="2" id="KW-0812">Transmembrane</keyword>
<keyword evidence="6" id="KW-1185">Reference proteome</keyword>
<name>A0A1H9R9B7_9ACTN</name>
<protein>
    <submittedName>
        <fullName evidence="4">Uncharacterized protein</fullName>
    </submittedName>
</protein>
<feature type="compositionally biased region" description="Polar residues" evidence="1">
    <location>
        <begin position="548"/>
        <end position="559"/>
    </location>
</feature>
<feature type="compositionally biased region" description="Polar residues" evidence="1">
    <location>
        <begin position="507"/>
        <end position="523"/>
    </location>
</feature>
<organism evidence="4 5">
    <name type="scientific">Parafannyhessea umbonata</name>
    <dbReference type="NCBI Taxonomy" id="604330"/>
    <lineage>
        <taxon>Bacteria</taxon>
        <taxon>Bacillati</taxon>
        <taxon>Actinomycetota</taxon>
        <taxon>Coriobacteriia</taxon>
        <taxon>Coriobacteriales</taxon>
        <taxon>Atopobiaceae</taxon>
        <taxon>Parafannyhessea</taxon>
    </lineage>
</organism>
<dbReference type="Proteomes" id="UP000199135">
    <property type="component" value="Unassembled WGS sequence"/>
</dbReference>
<dbReference type="AlphaFoldDB" id="A0A1H9R9B7"/>